<feature type="signal peptide" evidence="1">
    <location>
        <begin position="1"/>
        <end position="18"/>
    </location>
</feature>
<accession>A0ABW5E4E4</accession>
<dbReference type="InterPro" id="IPR025737">
    <property type="entry name" value="FApF"/>
</dbReference>
<dbReference type="EMBL" id="JBHUJC010000025">
    <property type="protein sequence ID" value="MFD2276540.1"/>
    <property type="molecule type" value="Genomic_DNA"/>
</dbReference>
<sequence>MKNVVTYMLLGSTVSAFAGNEPLVVVDEFAGLRDLAADRPDATESPITVDKGHWQIETSAVDYTKDFDFQSWTWAETNLKYGVTDSMDIQFVFAPYIEENNDGVIEDGASDLTIRVKYNLWGNDGGQSALALFPYVKAPIGGSLSNDEWEGGFILPYAYEINEKWGFGCQLEWEYVYNEDKDGYDSNLLHTAVLGYALTDAWGMYVEYLGITGSEYQAHASGGLTYGVTEFFQLDLGAVVGLNDAATDLNAFTGFTVKF</sequence>
<dbReference type="RefSeq" id="WP_377092971.1">
    <property type="nucleotide sequence ID" value="NZ_JBHSJM010000001.1"/>
</dbReference>
<feature type="chain" id="PRO_5047502528" evidence="1">
    <location>
        <begin position="19"/>
        <end position="259"/>
    </location>
</feature>
<organism evidence="2 3">
    <name type="scientific">Rubritalea spongiae</name>
    <dbReference type="NCBI Taxonomy" id="430797"/>
    <lineage>
        <taxon>Bacteria</taxon>
        <taxon>Pseudomonadati</taxon>
        <taxon>Verrucomicrobiota</taxon>
        <taxon>Verrucomicrobiia</taxon>
        <taxon>Verrucomicrobiales</taxon>
        <taxon>Rubritaleaceae</taxon>
        <taxon>Rubritalea</taxon>
    </lineage>
</organism>
<name>A0ABW5E4E4_9BACT</name>
<keyword evidence="3" id="KW-1185">Reference proteome</keyword>
<keyword evidence="1" id="KW-0732">Signal</keyword>
<evidence type="ECO:0000256" key="1">
    <source>
        <dbReference type="SAM" id="SignalP"/>
    </source>
</evidence>
<proteinExistence type="predicted"/>
<reference evidence="3" key="1">
    <citation type="journal article" date="2019" name="Int. J. Syst. Evol. Microbiol.">
        <title>The Global Catalogue of Microorganisms (GCM) 10K type strain sequencing project: providing services to taxonomists for standard genome sequencing and annotation.</title>
        <authorList>
            <consortium name="The Broad Institute Genomics Platform"/>
            <consortium name="The Broad Institute Genome Sequencing Center for Infectious Disease"/>
            <person name="Wu L."/>
            <person name="Ma J."/>
        </authorList>
    </citation>
    <scope>NUCLEOTIDE SEQUENCE [LARGE SCALE GENOMIC DNA]</scope>
    <source>
        <strain evidence="3">JCM 16545</strain>
    </source>
</reference>
<gene>
    <name evidence="2" type="ORF">ACFSQZ_08685</name>
</gene>
<protein>
    <submittedName>
        <fullName evidence="2">Transporter</fullName>
    </submittedName>
</protein>
<evidence type="ECO:0000313" key="2">
    <source>
        <dbReference type="EMBL" id="MFD2276540.1"/>
    </source>
</evidence>
<evidence type="ECO:0000313" key="3">
    <source>
        <dbReference type="Proteomes" id="UP001597297"/>
    </source>
</evidence>
<comment type="caution">
    <text evidence="2">The sequence shown here is derived from an EMBL/GenBank/DDBJ whole genome shotgun (WGS) entry which is preliminary data.</text>
</comment>
<dbReference type="Pfam" id="PF13557">
    <property type="entry name" value="Phenol_MetA_deg"/>
    <property type="match status" value="1"/>
</dbReference>
<dbReference type="Proteomes" id="UP001597297">
    <property type="component" value="Unassembled WGS sequence"/>
</dbReference>